<dbReference type="Proteomes" id="UP001165065">
    <property type="component" value="Unassembled WGS sequence"/>
</dbReference>
<dbReference type="Gene3D" id="1.10.238.10">
    <property type="entry name" value="EF-hand"/>
    <property type="match status" value="1"/>
</dbReference>
<dbReference type="InterPro" id="IPR011009">
    <property type="entry name" value="Kinase-like_dom_sf"/>
</dbReference>
<dbReference type="PROSITE" id="PS00018">
    <property type="entry name" value="EF_HAND_1"/>
    <property type="match status" value="1"/>
</dbReference>
<keyword evidence="5" id="KW-1185">Reference proteome</keyword>
<gene>
    <name evidence="4" type="ORF">TrCOL_g866</name>
</gene>
<dbReference type="InterPro" id="IPR011992">
    <property type="entry name" value="EF-hand-dom_pair"/>
</dbReference>
<organism evidence="4 5">
    <name type="scientific">Triparma columacea</name>
    <dbReference type="NCBI Taxonomy" id="722753"/>
    <lineage>
        <taxon>Eukaryota</taxon>
        <taxon>Sar</taxon>
        <taxon>Stramenopiles</taxon>
        <taxon>Ochrophyta</taxon>
        <taxon>Bolidophyceae</taxon>
        <taxon>Parmales</taxon>
        <taxon>Triparmaceae</taxon>
        <taxon>Triparma</taxon>
    </lineage>
</organism>
<proteinExistence type="predicted"/>
<feature type="region of interest" description="Disordered" evidence="2">
    <location>
        <begin position="547"/>
        <end position="572"/>
    </location>
</feature>
<dbReference type="InterPro" id="IPR002048">
    <property type="entry name" value="EF_hand_dom"/>
</dbReference>
<name>A0A9W7L4Y8_9STRA</name>
<dbReference type="EMBL" id="BRYA01000020">
    <property type="protein sequence ID" value="GMI32564.1"/>
    <property type="molecule type" value="Genomic_DNA"/>
</dbReference>
<feature type="non-terminal residue" evidence="4">
    <location>
        <position position="1"/>
    </location>
</feature>
<evidence type="ECO:0000313" key="4">
    <source>
        <dbReference type="EMBL" id="GMI32564.1"/>
    </source>
</evidence>
<dbReference type="CDD" id="cd00051">
    <property type="entry name" value="EFh"/>
    <property type="match status" value="1"/>
</dbReference>
<dbReference type="PROSITE" id="PS50222">
    <property type="entry name" value="EF_HAND_2"/>
    <property type="match status" value="1"/>
</dbReference>
<feature type="compositionally biased region" description="Basic and acidic residues" evidence="2">
    <location>
        <begin position="557"/>
        <end position="566"/>
    </location>
</feature>
<evidence type="ECO:0000313" key="5">
    <source>
        <dbReference type="Proteomes" id="UP001165065"/>
    </source>
</evidence>
<protein>
    <recommendedName>
        <fullName evidence="3">EF-hand domain-containing protein</fullName>
    </recommendedName>
</protein>
<keyword evidence="1" id="KW-0106">Calcium</keyword>
<dbReference type="AlphaFoldDB" id="A0A9W7L4Y8"/>
<comment type="caution">
    <text evidence="4">The sequence shown here is derived from an EMBL/GenBank/DDBJ whole genome shotgun (WGS) entry which is preliminary data.</text>
</comment>
<accession>A0A9W7L4Y8</accession>
<evidence type="ECO:0000256" key="2">
    <source>
        <dbReference type="SAM" id="MobiDB-lite"/>
    </source>
</evidence>
<evidence type="ECO:0000259" key="3">
    <source>
        <dbReference type="PROSITE" id="PS50222"/>
    </source>
</evidence>
<dbReference type="SUPFAM" id="SSF47473">
    <property type="entry name" value="EF-hand"/>
    <property type="match status" value="1"/>
</dbReference>
<reference evidence="5" key="1">
    <citation type="journal article" date="2023" name="Commun. Biol.">
        <title>Genome analysis of Parmales, the sister group of diatoms, reveals the evolutionary specialization of diatoms from phago-mixotrophs to photoautotrophs.</title>
        <authorList>
            <person name="Ban H."/>
            <person name="Sato S."/>
            <person name="Yoshikawa S."/>
            <person name="Yamada K."/>
            <person name="Nakamura Y."/>
            <person name="Ichinomiya M."/>
            <person name="Sato N."/>
            <person name="Blanc-Mathieu R."/>
            <person name="Endo H."/>
            <person name="Kuwata A."/>
            <person name="Ogata H."/>
        </authorList>
    </citation>
    <scope>NUCLEOTIDE SEQUENCE [LARGE SCALE GENOMIC DNA]</scope>
</reference>
<dbReference type="SMART" id="SM00054">
    <property type="entry name" value="EFh"/>
    <property type="match status" value="1"/>
</dbReference>
<feature type="domain" description="EF-hand" evidence="3">
    <location>
        <begin position="100"/>
        <end position="135"/>
    </location>
</feature>
<dbReference type="SUPFAM" id="SSF56112">
    <property type="entry name" value="Protein kinase-like (PK-like)"/>
    <property type="match status" value="1"/>
</dbReference>
<dbReference type="InterPro" id="IPR018247">
    <property type="entry name" value="EF_Hand_1_Ca_BS"/>
</dbReference>
<sequence>MGRYQLQSGPPLHKSATCVVVNAEDFNASKDYKLAFARFKREAETKAEGGALRSGARKSWRKVAMSLKALTGKKEVVDLVAPAISKAEFSAVVTSFGINWTPDEFERQFERIDEDRTGTINEAEFIEFCKSVLDNGGNRKMFVPLNNTELAAHTEYWANIDPERQKKVAARNSEGKTFAVKTFAVNEDDSPRDPDALPFHILAASKSLDVWSLGCVLFHMCASMPLFPILGHIFFNPEHRVDEGEVSELLDEMKQNQLNMIAKIEGVQATQDELVAGQAQIIKMGEATQDLVKKSTSKLCKAVFEATEVSTPTRFIILPYELPPPMEEMSEEEQRSMLDKAENWVGTVTNLVEKGQGAIQDPASYAQNFLTGAFKNKMAEVKEKLVEEHLYLYLVDEYSNEPVYDKTSVYPIKIETKSELVDKFMPMMRMGLQLAAVVNGAASLANIFCPMLPRKLVPSTMLTKANSFVNSLGKPSNVADNASVQASVVSGDGGGKAKRGGDLRDFEIFLNKHDSKQGYAGLRRVCNEENGEAIWVTEASVKAMEVEPGASVGEGRGGGEERKGGETSHSSLAIDIKARRMSIKAI</sequence>
<evidence type="ECO:0000256" key="1">
    <source>
        <dbReference type="ARBA" id="ARBA00022837"/>
    </source>
</evidence>
<dbReference type="OrthoDB" id="41200at2759"/>
<dbReference type="GO" id="GO:0005509">
    <property type="term" value="F:calcium ion binding"/>
    <property type="evidence" value="ECO:0007669"/>
    <property type="project" value="InterPro"/>
</dbReference>